<protein>
    <submittedName>
        <fullName evidence="1">Uncharacterized protein</fullName>
    </submittedName>
</protein>
<evidence type="ECO:0000313" key="2">
    <source>
        <dbReference type="Proteomes" id="UP000218113"/>
    </source>
</evidence>
<reference evidence="2" key="1">
    <citation type="submission" date="2017-08" db="EMBL/GenBank/DDBJ databases">
        <title>A dynamic microbial community with high functional redundancy inhabits the cold, oxic subseafloor aquifer.</title>
        <authorList>
            <person name="Tully B.J."/>
            <person name="Wheat C.G."/>
            <person name="Glazer B.T."/>
            <person name="Huber J.A."/>
        </authorList>
    </citation>
    <scope>NUCLEOTIDE SEQUENCE [LARGE SCALE GENOMIC DNA]</scope>
</reference>
<name>A0A2A4T0L1_9DELT</name>
<gene>
    <name evidence="1" type="ORF">COB67_09620</name>
</gene>
<accession>A0A2A4T0L1</accession>
<organism evidence="1 2">
    <name type="scientific">SAR324 cluster bacterium</name>
    <dbReference type="NCBI Taxonomy" id="2024889"/>
    <lineage>
        <taxon>Bacteria</taxon>
        <taxon>Deltaproteobacteria</taxon>
        <taxon>SAR324 cluster</taxon>
    </lineage>
</organism>
<dbReference type="Proteomes" id="UP000218113">
    <property type="component" value="Unassembled WGS sequence"/>
</dbReference>
<sequence length="271" mass="31165">MRKLIFLFVIGFVAYQGYLWNCDNCKNSKSAFCYFCPKPAEPLPPTWRGAVWLDVSGSRTKTCVPYEEIERNMKTIIALIQEKTIGKQAAVLEFGLIDSYSDDRPPVRLELLNIKRPKRGENMGTTVSRAKQRKAYQEALVLYQKDSIARTNTMSEFQEKLKILIEPYKTKSSHRTDLWGAFNVSETFFQEQLIAAFNPITDNYLFLITDAQHTQKRASYSPMASFPTVYLINCADNASDNRENSLDEEEVDYERVVSLENAIKLSFEKSK</sequence>
<dbReference type="AlphaFoldDB" id="A0A2A4T0L1"/>
<evidence type="ECO:0000313" key="1">
    <source>
        <dbReference type="EMBL" id="PCI27022.1"/>
    </source>
</evidence>
<dbReference type="EMBL" id="NVSR01000081">
    <property type="protein sequence ID" value="PCI27022.1"/>
    <property type="molecule type" value="Genomic_DNA"/>
</dbReference>
<proteinExistence type="predicted"/>
<comment type="caution">
    <text evidence="1">The sequence shown here is derived from an EMBL/GenBank/DDBJ whole genome shotgun (WGS) entry which is preliminary data.</text>
</comment>